<dbReference type="Gene3D" id="1.10.4030.10">
    <property type="entry name" value="Porin chaperone SurA, peptide-binding domain"/>
    <property type="match status" value="1"/>
</dbReference>
<dbReference type="PROSITE" id="PS51257">
    <property type="entry name" value="PROKAR_LIPOPROTEIN"/>
    <property type="match status" value="1"/>
</dbReference>
<dbReference type="Pfam" id="PF00639">
    <property type="entry name" value="Rotamase"/>
    <property type="match status" value="1"/>
</dbReference>
<dbReference type="SUPFAM" id="SSF109998">
    <property type="entry name" value="Triger factor/SurA peptide-binding domain-like"/>
    <property type="match status" value="2"/>
</dbReference>
<name>A0A523UMR6_UNCT6</name>
<dbReference type="Proteomes" id="UP000315525">
    <property type="component" value="Unassembled WGS sequence"/>
</dbReference>
<protein>
    <recommendedName>
        <fullName evidence="2">PpiC domain-containing protein</fullName>
    </recommendedName>
</protein>
<feature type="domain" description="PpiC" evidence="2">
    <location>
        <begin position="129"/>
        <end position="221"/>
    </location>
</feature>
<organism evidence="3 4">
    <name type="scientific">candidate division TA06 bacterium</name>
    <dbReference type="NCBI Taxonomy" id="2250710"/>
    <lineage>
        <taxon>Bacteria</taxon>
        <taxon>Bacteria division TA06</taxon>
    </lineage>
</organism>
<dbReference type="SUPFAM" id="SSF54534">
    <property type="entry name" value="FKBP-like"/>
    <property type="match status" value="2"/>
</dbReference>
<sequence>MSRRFVIFFVTLFVLGIASGCKKMEDRTVATVGDLEITLGELEKQYSPRGLYTDEERRAAKERILNTLIDEKLQLNEARARGYGEREEVIDLVEAKKRTRIINQLYKVEIADKAKVSSREVRKTYDMSSEELNLKHILLTTKDEAKSIYNSLEEGADFDTLAKVKSMDASTKAKGGSLGWGTLGRIRLPDEVFYAAHKLEPGEISAPIEGDNGWHIVKLIERRKVEQRPFEEMKKRIESGLTQKKMRATAESYIERIKKLADMQYDENVVKSVAEKVPQERLSPWAQASLPNVSDEEKKKVLVTTRYEKWTVGKILERGEKSPPRSSVDTPEALKQWVEMLLVEEMLVHQALEKGFDRTKEVRAEIERERDRRMVSLLHSEVIESKSEPTDEEVKAEYEANKEKYAIPERNQVSAIVTATEDQAKNILLRLQKGEGFKRLAEKKSIHPSKRNGGKLGVVNERKYPNIFKVAKELKVGQLSQPIETKDGWAIIQVTDREPMEMRDFEDVQRLVQRDLKRANIKKNDEVFIAELKEKYPVTIDERLLEEVGKKKEKEYMEQEAEKKKAS</sequence>
<proteinExistence type="predicted"/>
<dbReference type="EMBL" id="SOJN01000147">
    <property type="protein sequence ID" value="TET43814.1"/>
    <property type="molecule type" value="Genomic_DNA"/>
</dbReference>
<dbReference type="AlphaFoldDB" id="A0A523UMR6"/>
<evidence type="ECO:0000256" key="1">
    <source>
        <dbReference type="PROSITE-ProRule" id="PRU00278"/>
    </source>
</evidence>
<evidence type="ECO:0000313" key="3">
    <source>
        <dbReference type="EMBL" id="TET43814.1"/>
    </source>
</evidence>
<accession>A0A523UMR6</accession>
<dbReference type="Gene3D" id="3.10.50.40">
    <property type="match status" value="2"/>
</dbReference>
<keyword evidence="1" id="KW-0413">Isomerase</keyword>
<keyword evidence="1" id="KW-0697">Rotamase</keyword>
<dbReference type="InterPro" id="IPR000297">
    <property type="entry name" value="PPIase_PpiC"/>
</dbReference>
<dbReference type="InterPro" id="IPR027304">
    <property type="entry name" value="Trigger_fact/SurA_dom_sf"/>
</dbReference>
<dbReference type="PROSITE" id="PS50198">
    <property type="entry name" value="PPIC_PPIASE_2"/>
    <property type="match status" value="2"/>
</dbReference>
<dbReference type="PANTHER" id="PTHR47245:SF2">
    <property type="entry name" value="PEPTIDYL-PROLYL CIS-TRANS ISOMERASE HP_0175-RELATED"/>
    <property type="match status" value="1"/>
</dbReference>
<dbReference type="InterPro" id="IPR046357">
    <property type="entry name" value="PPIase_dom_sf"/>
</dbReference>
<dbReference type="GO" id="GO:0003755">
    <property type="term" value="F:peptidyl-prolyl cis-trans isomerase activity"/>
    <property type="evidence" value="ECO:0007669"/>
    <property type="project" value="UniProtKB-KW"/>
</dbReference>
<gene>
    <name evidence="3" type="ORF">E3J62_12275</name>
</gene>
<dbReference type="PANTHER" id="PTHR47245">
    <property type="entry name" value="PEPTIDYLPROLYL ISOMERASE"/>
    <property type="match status" value="1"/>
</dbReference>
<feature type="domain" description="PpiC" evidence="2">
    <location>
        <begin position="408"/>
        <end position="496"/>
    </location>
</feature>
<comment type="caution">
    <text evidence="3">The sequence shown here is derived from an EMBL/GenBank/DDBJ whole genome shotgun (WGS) entry which is preliminary data.</text>
</comment>
<dbReference type="Pfam" id="PF13145">
    <property type="entry name" value="Rotamase_2"/>
    <property type="match status" value="1"/>
</dbReference>
<evidence type="ECO:0000259" key="2">
    <source>
        <dbReference type="PROSITE" id="PS50198"/>
    </source>
</evidence>
<evidence type="ECO:0000313" key="4">
    <source>
        <dbReference type="Proteomes" id="UP000315525"/>
    </source>
</evidence>
<reference evidence="3 4" key="1">
    <citation type="submission" date="2019-03" db="EMBL/GenBank/DDBJ databases">
        <title>Metabolic potential of uncultured bacteria and archaea associated with petroleum seepage in deep-sea sediments.</title>
        <authorList>
            <person name="Dong X."/>
            <person name="Hubert C."/>
        </authorList>
    </citation>
    <scope>NUCLEOTIDE SEQUENCE [LARGE SCALE GENOMIC DNA]</scope>
    <source>
        <strain evidence="3">E44_bin18</strain>
    </source>
</reference>
<dbReference type="InterPro" id="IPR023058">
    <property type="entry name" value="PPIase_PpiC_CS"/>
</dbReference>
<dbReference type="InterPro" id="IPR050245">
    <property type="entry name" value="PrsA_foldase"/>
</dbReference>
<dbReference type="PROSITE" id="PS01096">
    <property type="entry name" value="PPIC_PPIASE_1"/>
    <property type="match status" value="1"/>
</dbReference>